<feature type="transmembrane region" description="Helical" evidence="2">
    <location>
        <begin position="171"/>
        <end position="194"/>
    </location>
</feature>
<dbReference type="PANTHER" id="PTHR43298:SF2">
    <property type="entry name" value="FMN_FAD EXPORTER YEEO-RELATED"/>
    <property type="match status" value="1"/>
</dbReference>
<evidence type="ECO:0000313" key="3">
    <source>
        <dbReference type="EMBL" id="SJN54646.1"/>
    </source>
</evidence>
<dbReference type="AlphaFoldDB" id="A0A1R4LDJ7"/>
<feature type="transmembrane region" description="Helical" evidence="2">
    <location>
        <begin position="362"/>
        <end position="380"/>
    </location>
</feature>
<dbReference type="InterPro" id="IPR002528">
    <property type="entry name" value="MATE_fam"/>
</dbReference>
<evidence type="ECO:0000313" key="4">
    <source>
        <dbReference type="Proteomes" id="UP000188276"/>
    </source>
</evidence>
<proteinExistence type="predicted"/>
<keyword evidence="4" id="KW-1185">Reference proteome</keyword>
<dbReference type="GO" id="GO:0042910">
    <property type="term" value="F:xenobiotic transmembrane transporter activity"/>
    <property type="evidence" value="ECO:0007669"/>
    <property type="project" value="InterPro"/>
</dbReference>
<dbReference type="PANTHER" id="PTHR43298">
    <property type="entry name" value="MULTIDRUG RESISTANCE PROTEIN NORM-RELATED"/>
    <property type="match status" value="1"/>
</dbReference>
<dbReference type="InterPro" id="IPR050222">
    <property type="entry name" value="MATE_MdtK"/>
</dbReference>
<sequence length="460" mass="51314">MTVLSINQQLRNEKYQQLKLVDSLWNTTMTLMLTMAISSVSVLINVGVVSQNSSESLYILGLFLPLNYIMMAIHEGLRIPILKYGSQHEIYSAKEIGQRLLILYFILFLLMSALILLIWAFQGMAVEFFHVIPAQQYLAKNFILLMLTVGIIIGFASLTMSCLFGLGLNRWASFLGISGTLLNISVTCCAANFWEQGLYSLVWGAVTGSVYLFLSSLLLLLSKNIRFSLHGIHNVFRTVMMDVVRMGIPVMGSFLLLFAFLSCFNFLVSFYGASDLAGFGIAFRIQSFIIIPAIALGTAMAIHANKAVSLQHFLRARQIFFIGLGMSALIYLVISLIFYFFQHRFIELFTSNAVIIDAAGNYFNHVSASYLSLGVVLTLMTALEQTGQGLKIFFINITFYSLEVGFAALLGLNQVDTTRIYLVISIMNWLSSLYLCFEIGKRLLAKPVPHISGGTLRHQS</sequence>
<feature type="transmembrane region" description="Helical" evidence="2">
    <location>
        <begin position="142"/>
        <end position="164"/>
    </location>
</feature>
<evidence type="ECO:0000256" key="1">
    <source>
        <dbReference type="ARBA" id="ARBA00022448"/>
    </source>
</evidence>
<keyword evidence="2" id="KW-0472">Membrane</keyword>
<dbReference type="OrthoDB" id="6465607at2"/>
<dbReference type="GO" id="GO:0015297">
    <property type="term" value="F:antiporter activity"/>
    <property type="evidence" value="ECO:0007669"/>
    <property type="project" value="InterPro"/>
</dbReference>
<dbReference type="EMBL" id="FULE01000014">
    <property type="protein sequence ID" value="SJN54646.1"/>
    <property type="molecule type" value="Genomic_DNA"/>
</dbReference>
<keyword evidence="1" id="KW-0813">Transport</keyword>
<feature type="transmembrane region" description="Helical" evidence="2">
    <location>
        <begin position="200"/>
        <end position="222"/>
    </location>
</feature>
<keyword evidence="2" id="KW-1133">Transmembrane helix</keyword>
<dbReference type="Proteomes" id="UP000188276">
    <property type="component" value="Unassembled WGS sequence"/>
</dbReference>
<feature type="transmembrane region" description="Helical" evidence="2">
    <location>
        <begin position="418"/>
        <end position="437"/>
    </location>
</feature>
<protein>
    <submittedName>
        <fullName evidence="3">Multidrug efflux protein</fullName>
    </submittedName>
</protein>
<feature type="transmembrane region" description="Helical" evidence="2">
    <location>
        <begin position="101"/>
        <end position="122"/>
    </location>
</feature>
<dbReference type="Pfam" id="PF01554">
    <property type="entry name" value="MatE"/>
    <property type="match status" value="1"/>
</dbReference>
<dbReference type="GO" id="GO:0005886">
    <property type="term" value="C:plasma membrane"/>
    <property type="evidence" value="ECO:0007669"/>
    <property type="project" value="TreeGrafter"/>
</dbReference>
<feature type="transmembrane region" description="Helical" evidence="2">
    <location>
        <begin position="56"/>
        <end position="73"/>
    </location>
</feature>
<name>A0A1R4LDJ7_VIBR1</name>
<feature type="transmembrane region" description="Helical" evidence="2">
    <location>
        <begin position="392"/>
        <end position="412"/>
    </location>
</feature>
<feature type="transmembrane region" description="Helical" evidence="2">
    <location>
        <begin position="276"/>
        <end position="298"/>
    </location>
</feature>
<feature type="transmembrane region" description="Helical" evidence="2">
    <location>
        <begin position="319"/>
        <end position="342"/>
    </location>
</feature>
<gene>
    <name evidence="3" type="ORF">VR7878_00863</name>
</gene>
<dbReference type="RefSeq" id="WP_077333736.1">
    <property type="nucleotide sequence ID" value="NZ_FULE01000014.1"/>
</dbReference>
<dbReference type="STRING" id="1123498.VR7878_00863"/>
<keyword evidence="2" id="KW-0812">Transmembrane</keyword>
<organism evidence="3 4">
    <name type="scientific">Vibrio ruber (strain DSM 16370 / JCM 11486 / BCRC 17186 / CECT 7878 / LMG 23124 / VR1)</name>
    <dbReference type="NCBI Taxonomy" id="1123498"/>
    <lineage>
        <taxon>Bacteria</taxon>
        <taxon>Pseudomonadati</taxon>
        <taxon>Pseudomonadota</taxon>
        <taxon>Gammaproteobacteria</taxon>
        <taxon>Vibrionales</taxon>
        <taxon>Vibrionaceae</taxon>
        <taxon>Vibrio</taxon>
    </lineage>
</organism>
<reference evidence="4" key="1">
    <citation type="submission" date="2017-02" db="EMBL/GenBank/DDBJ databases">
        <authorList>
            <person name="Rodrigo-Torres L."/>
            <person name="Arahal R.D."/>
            <person name="Lucena T."/>
        </authorList>
    </citation>
    <scope>NUCLEOTIDE SEQUENCE [LARGE SCALE GENOMIC DNA]</scope>
    <source>
        <strain evidence="4">CECT 7878</strain>
    </source>
</reference>
<accession>A0A1R4LDJ7</accession>
<feature type="transmembrane region" description="Helical" evidence="2">
    <location>
        <begin position="24"/>
        <end position="44"/>
    </location>
</feature>
<evidence type="ECO:0000256" key="2">
    <source>
        <dbReference type="SAM" id="Phobius"/>
    </source>
</evidence>
<feature type="transmembrane region" description="Helical" evidence="2">
    <location>
        <begin position="243"/>
        <end position="270"/>
    </location>
</feature>